<dbReference type="SUPFAM" id="SSF51735">
    <property type="entry name" value="NAD(P)-binding Rossmann-fold domains"/>
    <property type="match status" value="1"/>
</dbReference>
<proteinExistence type="predicted"/>
<dbReference type="Pfam" id="PF00107">
    <property type="entry name" value="ADH_zinc_N"/>
    <property type="match status" value="1"/>
</dbReference>
<dbReference type="Gene3D" id="3.40.50.720">
    <property type="entry name" value="NAD(P)-binding Rossmann-like Domain"/>
    <property type="match status" value="1"/>
</dbReference>
<dbReference type="InterPro" id="IPR020843">
    <property type="entry name" value="ER"/>
</dbReference>
<evidence type="ECO:0000313" key="3">
    <source>
        <dbReference type="Proteomes" id="UP000307507"/>
    </source>
</evidence>
<dbReference type="EMBL" id="SSNZ01000004">
    <property type="protein sequence ID" value="THF49950.1"/>
    <property type="molecule type" value="Genomic_DNA"/>
</dbReference>
<dbReference type="Proteomes" id="UP000307507">
    <property type="component" value="Unassembled WGS sequence"/>
</dbReference>
<name>A0A4V3W857_9FLAO</name>
<dbReference type="InterPro" id="IPR051397">
    <property type="entry name" value="Zn-ADH-like_protein"/>
</dbReference>
<sequence length="322" mass="34155">MKAAVLTQLGTVPVYAEFADPQPKNENEIVIDVKAASVKNLDKLRASGKHYASYTELPTVVGFDGVGTLVDGTLVYAQGITGMLAEKALIHKDKYLVLPPNIDVATAAALPNAVIGSAMALVFRAKIRQGAVVLINGATGVTGQVAVQLAKQYGASKVIVTGRNAVSLEKLLTLGADEIVSLQDEDSIIIEKLKAIQLQSPIDIVIDYIWGHSVELLLQAFKGKGGYTHPVKIVTVGSISGEEIVLRSDVLRSTAIEILGSGIGSLSEHEMKLYIEEVLPEAFQLAAAGKLQIATEVAPLAEIHNYWNKTIDAGKRLVVGVG</sequence>
<dbReference type="AlphaFoldDB" id="A0A4V3W857"/>
<comment type="caution">
    <text evidence="2">The sequence shown here is derived from an EMBL/GenBank/DDBJ whole genome shotgun (WGS) entry which is preliminary data.</text>
</comment>
<dbReference type="GO" id="GO:0016491">
    <property type="term" value="F:oxidoreductase activity"/>
    <property type="evidence" value="ECO:0007669"/>
    <property type="project" value="InterPro"/>
</dbReference>
<dbReference type="SMART" id="SM00829">
    <property type="entry name" value="PKS_ER"/>
    <property type="match status" value="1"/>
</dbReference>
<dbReference type="InterPro" id="IPR011032">
    <property type="entry name" value="GroES-like_sf"/>
</dbReference>
<feature type="domain" description="Enoyl reductase (ER)" evidence="1">
    <location>
        <begin position="7"/>
        <end position="293"/>
    </location>
</feature>
<dbReference type="RefSeq" id="WP_136403356.1">
    <property type="nucleotide sequence ID" value="NZ_SSNZ01000004.1"/>
</dbReference>
<organism evidence="2 3">
    <name type="scientific">Flavobacterium supellecticarium</name>
    <dbReference type="NCBI Taxonomy" id="2565924"/>
    <lineage>
        <taxon>Bacteria</taxon>
        <taxon>Pseudomonadati</taxon>
        <taxon>Bacteroidota</taxon>
        <taxon>Flavobacteriia</taxon>
        <taxon>Flavobacteriales</taxon>
        <taxon>Flavobacteriaceae</taxon>
        <taxon>Flavobacterium</taxon>
    </lineage>
</organism>
<dbReference type="Gene3D" id="3.90.180.10">
    <property type="entry name" value="Medium-chain alcohol dehydrogenases, catalytic domain"/>
    <property type="match status" value="2"/>
</dbReference>
<reference evidence="2 3" key="1">
    <citation type="submission" date="2019-04" db="EMBL/GenBank/DDBJ databases">
        <title>Flavobacterium sp. nov. isolated from construction timber.</title>
        <authorList>
            <person name="Lin S.-Y."/>
            <person name="Chang C.-T."/>
            <person name="Young C.-C."/>
        </authorList>
    </citation>
    <scope>NUCLEOTIDE SEQUENCE [LARGE SCALE GENOMIC DNA]</scope>
    <source>
        <strain evidence="2 3">CC-CTC003</strain>
    </source>
</reference>
<gene>
    <name evidence="2" type="ORF">E6C50_11405</name>
</gene>
<dbReference type="PANTHER" id="PTHR43677:SF11">
    <property type="entry name" value="ZINC-CONTAINING ALCOHOL DEHYDROGENASE"/>
    <property type="match status" value="1"/>
</dbReference>
<dbReference type="OrthoDB" id="9787435at2"/>
<keyword evidence="3" id="KW-1185">Reference proteome</keyword>
<protein>
    <submittedName>
        <fullName evidence="2">Zinc-binding alcohol dehydrogenase family protein</fullName>
    </submittedName>
</protein>
<dbReference type="SUPFAM" id="SSF50129">
    <property type="entry name" value="GroES-like"/>
    <property type="match status" value="1"/>
</dbReference>
<dbReference type="InterPro" id="IPR013149">
    <property type="entry name" value="ADH-like_C"/>
</dbReference>
<evidence type="ECO:0000259" key="1">
    <source>
        <dbReference type="SMART" id="SM00829"/>
    </source>
</evidence>
<evidence type="ECO:0000313" key="2">
    <source>
        <dbReference type="EMBL" id="THF49950.1"/>
    </source>
</evidence>
<dbReference type="InterPro" id="IPR036291">
    <property type="entry name" value="NAD(P)-bd_dom_sf"/>
</dbReference>
<dbReference type="PANTHER" id="PTHR43677">
    <property type="entry name" value="SHORT-CHAIN DEHYDROGENASE/REDUCTASE"/>
    <property type="match status" value="1"/>
</dbReference>
<accession>A0A4V3W857</accession>